<gene>
    <name evidence="3" type="ORF">Psi01_25640</name>
</gene>
<feature type="transmembrane region" description="Helical" evidence="2">
    <location>
        <begin position="426"/>
        <end position="448"/>
    </location>
</feature>
<dbReference type="EMBL" id="BOOJ01000023">
    <property type="protein sequence ID" value="GIH91934.1"/>
    <property type="molecule type" value="Genomic_DNA"/>
</dbReference>
<evidence type="ECO:0000256" key="1">
    <source>
        <dbReference type="SAM" id="Coils"/>
    </source>
</evidence>
<dbReference type="InterPro" id="IPR006311">
    <property type="entry name" value="TAT_signal"/>
</dbReference>
<evidence type="ECO:0000256" key="2">
    <source>
        <dbReference type="SAM" id="Phobius"/>
    </source>
</evidence>
<dbReference type="InterPro" id="IPR038765">
    <property type="entry name" value="Papain-like_cys_pep_sf"/>
</dbReference>
<accession>A0A8J3SEP2</accession>
<organism evidence="3 4">
    <name type="scientific">Planobispora siamensis</name>
    <dbReference type="NCBI Taxonomy" id="936338"/>
    <lineage>
        <taxon>Bacteria</taxon>
        <taxon>Bacillati</taxon>
        <taxon>Actinomycetota</taxon>
        <taxon>Actinomycetes</taxon>
        <taxon>Streptosporangiales</taxon>
        <taxon>Streptosporangiaceae</taxon>
        <taxon>Planobispora</taxon>
    </lineage>
</organism>
<protein>
    <submittedName>
        <fullName evidence="3">Uncharacterized protein</fullName>
    </submittedName>
</protein>
<proteinExistence type="predicted"/>
<dbReference type="AlphaFoldDB" id="A0A8J3SEP2"/>
<dbReference type="Proteomes" id="UP000619788">
    <property type="component" value="Unassembled WGS sequence"/>
</dbReference>
<keyword evidence="2" id="KW-1133">Transmembrane helix</keyword>
<dbReference type="PROSITE" id="PS51318">
    <property type="entry name" value="TAT"/>
    <property type="match status" value="1"/>
</dbReference>
<reference evidence="3 4" key="1">
    <citation type="submission" date="2021-01" db="EMBL/GenBank/DDBJ databases">
        <title>Whole genome shotgun sequence of Planobispora siamensis NBRC 107568.</title>
        <authorList>
            <person name="Komaki H."/>
            <person name="Tamura T."/>
        </authorList>
    </citation>
    <scope>NUCLEOTIDE SEQUENCE [LARGE SCALE GENOMIC DNA]</scope>
    <source>
        <strain evidence="3 4">NBRC 107568</strain>
    </source>
</reference>
<sequence>MPGVLRNLRIVLGVDFNESGLRKADRALAQIDKRLSAIGRRAMIGGGLAAAAGGATALTGALVPAAGAIAALPGVMATAGAASASLRVGLVGMGEAMEAIATGDAEALEESLAKLSPAARGVVKETAALKGAWTDLQQSVQETLFDGLAREMRPVAENLLPDIKTGMLGVAAGFNTGAKEAAKFAQTPMARGAVNRVFASSSRIMGQLAGATQPALQVITRLTTASLPLAERMAAWATNGVKSAAAFLNSERGAAALERTVDRAGDTLGQLGRIGGNVGRGLVGVFGSMNSSGEGVLDTIERLTARFATWSRSVEGQQQLTQFFRVLRETAADVGEVLPLVLGPLGALARLISGLPEPLRGAVTQLIALGVVLGPLASKVAPLASGVLHMVAAFRNAEGPVGRFRDRLAGMDGVAGRARGALSGMVGVLGGPWGIALAAGVGALALFATRNGEAESRVQDLTDALMRNKGALDENSAASIRGRLETEGVLQAAQKLKLSLVDVSEAALGNRAAMDRVNAGMEAAKARAKALDEQWGGGIAAAQEYSHQALKVRGALDGTNTELKEARERYQRLTEATPKTTAAADATADSFDGMGTSADGATRKLSGLTSQMARFRSLTGDADLAAISFRDSMDDLSEAIKKNGLRLDARTGKFNINTKAGRENNRMLIEAIRAAVDHADKLYKESKNVDVANAAFKRHMDRLRGVMERAGLSRQEIDRLVRRYATLPGQINSATNRIKDKTVRILVKANGSVVGYKIPGLQEARAAGGILPGWSPGKDIHTFYSPTAGTLGLSGGEAVMRPEWTRAVGPAAVDEMNAAARRGGVEGVRRLLADGVGPKHLRGEGAFFAGGGIIARHSITGMANINKTVAFAEKLYNTFAGRIGADVAKKVSAAMGGPGAQRGLAWARAQAGKPYIWGGVGPRGYDCSGLWSALVNVIRGRNPHSRLFTTWSFGGSSGPGGFVRNLRSSVRVGVTDAGVGHMAGTIGRTNIESRGSRGVVVGSAARGADNGLFTRRYGLKFDSGGVLPPGHTPVYNGTKKPEYVFTQRQMQQGIGGTTKVEINVSVPPTAQPADVGREVYRVLKEYQKRSFAGKPMGL</sequence>
<dbReference type="RefSeq" id="WP_307819232.1">
    <property type="nucleotide sequence ID" value="NZ_BOOJ01000023.1"/>
</dbReference>
<keyword evidence="1" id="KW-0175">Coiled coil</keyword>
<feature type="coiled-coil region" evidence="1">
    <location>
        <begin position="514"/>
        <end position="576"/>
    </location>
</feature>
<feature type="transmembrane region" description="Helical" evidence="2">
    <location>
        <begin position="69"/>
        <end position="90"/>
    </location>
</feature>
<keyword evidence="2" id="KW-0812">Transmembrane</keyword>
<evidence type="ECO:0000313" key="4">
    <source>
        <dbReference type="Proteomes" id="UP000619788"/>
    </source>
</evidence>
<evidence type="ECO:0000313" key="3">
    <source>
        <dbReference type="EMBL" id="GIH91934.1"/>
    </source>
</evidence>
<feature type="transmembrane region" description="Helical" evidence="2">
    <location>
        <begin position="42"/>
        <end position="63"/>
    </location>
</feature>
<dbReference type="Gene3D" id="3.90.1720.10">
    <property type="entry name" value="endopeptidase domain like (from Nostoc punctiforme)"/>
    <property type="match status" value="1"/>
</dbReference>
<dbReference type="SUPFAM" id="SSF54001">
    <property type="entry name" value="Cysteine proteinases"/>
    <property type="match status" value="1"/>
</dbReference>
<keyword evidence="2" id="KW-0472">Membrane</keyword>
<keyword evidence="4" id="KW-1185">Reference proteome</keyword>
<name>A0A8J3SEP2_9ACTN</name>
<comment type="caution">
    <text evidence="3">The sequence shown here is derived from an EMBL/GenBank/DDBJ whole genome shotgun (WGS) entry which is preliminary data.</text>
</comment>